<accession>A0A1Q3B8V0</accession>
<sequence length="105" mass="11173">MNFVITSGSSGGSSLLSVSIGPPTKKMKTAQTGKTSQSEDRGALPVVPQVIVPHGSPPQYKRKATTGSQSSRGKDVAPSSDKERRMVEEEVYERKFSCPASAYVV</sequence>
<comment type="caution">
    <text evidence="2">The sequence shown here is derived from an EMBL/GenBank/DDBJ whole genome shotgun (WGS) entry which is preliminary data.</text>
</comment>
<feature type="compositionally biased region" description="Basic and acidic residues" evidence="1">
    <location>
        <begin position="72"/>
        <end position="89"/>
    </location>
</feature>
<proteinExistence type="predicted"/>
<name>A0A1Q3B8V0_CEPFO</name>
<keyword evidence="3" id="KW-1185">Reference proteome</keyword>
<protein>
    <submittedName>
        <fullName evidence="2">Uncharacterized protein</fullName>
    </submittedName>
</protein>
<dbReference type="AlphaFoldDB" id="A0A1Q3B8V0"/>
<gene>
    <name evidence="2" type="ORF">CFOL_v3_07843</name>
</gene>
<dbReference type="EMBL" id="BDDD01000340">
    <property type="protein sequence ID" value="GAV64325.1"/>
    <property type="molecule type" value="Genomic_DNA"/>
</dbReference>
<feature type="region of interest" description="Disordered" evidence="1">
    <location>
        <begin position="1"/>
        <end position="89"/>
    </location>
</feature>
<dbReference type="InParanoid" id="A0A1Q3B8V0"/>
<evidence type="ECO:0000313" key="3">
    <source>
        <dbReference type="Proteomes" id="UP000187406"/>
    </source>
</evidence>
<organism evidence="2 3">
    <name type="scientific">Cephalotus follicularis</name>
    <name type="common">Albany pitcher plant</name>
    <dbReference type="NCBI Taxonomy" id="3775"/>
    <lineage>
        <taxon>Eukaryota</taxon>
        <taxon>Viridiplantae</taxon>
        <taxon>Streptophyta</taxon>
        <taxon>Embryophyta</taxon>
        <taxon>Tracheophyta</taxon>
        <taxon>Spermatophyta</taxon>
        <taxon>Magnoliopsida</taxon>
        <taxon>eudicotyledons</taxon>
        <taxon>Gunneridae</taxon>
        <taxon>Pentapetalae</taxon>
        <taxon>rosids</taxon>
        <taxon>fabids</taxon>
        <taxon>Oxalidales</taxon>
        <taxon>Cephalotaceae</taxon>
        <taxon>Cephalotus</taxon>
    </lineage>
</organism>
<evidence type="ECO:0000313" key="2">
    <source>
        <dbReference type="EMBL" id="GAV64325.1"/>
    </source>
</evidence>
<dbReference type="Proteomes" id="UP000187406">
    <property type="component" value="Unassembled WGS sequence"/>
</dbReference>
<reference evidence="3" key="1">
    <citation type="submission" date="2016-04" db="EMBL/GenBank/DDBJ databases">
        <title>Cephalotus genome sequencing.</title>
        <authorList>
            <person name="Fukushima K."/>
            <person name="Hasebe M."/>
            <person name="Fang X."/>
        </authorList>
    </citation>
    <scope>NUCLEOTIDE SEQUENCE [LARGE SCALE GENOMIC DNA]</scope>
    <source>
        <strain evidence="3">cv. St1</strain>
    </source>
</reference>
<evidence type="ECO:0000256" key="1">
    <source>
        <dbReference type="SAM" id="MobiDB-lite"/>
    </source>
</evidence>
<feature type="compositionally biased region" description="Low complexity" evidence="1">
    <location>
        <begin position="1"/>
        <end position="21"/>
    </location>
</feature>